<gene>
    <name evidence="11" type="ORF">MEUPH1_LOCUS30651</name>
</gene>
<evidence type="ECO:0000313" key="11">
    <source>
        <dbReference type="EMBL" id="CAI6377383.1"/>
    </source>
</evidence>
<keyword evidence="2" id="KW-0217">Developmental protein</keyword>
<dbReference type="SUPFAM" id="SSF54695">
    <property type="entry name" value="POZ domain"/>
    <property type="match status" value="1"/>
</dbReference>
<dbReference type="GO" id="GO:0048813">
    <property type="term" value="P:dendrite morphogenesis"/>
    <property type="evidence" value="ECO:0007669"/>
    <property type="project" value="UniProtKB-ARBA"/>
</dbReference>
<evidence type="ECO:0000256" key="2">
    <source>
        <dbReference type="ARBA" id="ARBA00022473"/>
    </source>
</evidence>
<dbReference type="EMBL" id="CARXXK010001727">
    <property type="protein sequence ID" value="CAI6377383.1"/>
    <property type="molecule type" value="Genomic_DNA"/>
</dbReference>
<evidence type="ECO:0000313" key="12">
    <source>
        <dbReference type="Proteomes" id="UP001160148"/>
    </source>
</evidence>
<dbReference type="GO" id="GO:0016199">
    <property type="term" value="P:axon midline choice point recognition"/>
    <property type="evidence" value="ECO:0007669"/>
    <property type="project" value="UniProtKB-ARBA"/>
</dbReference>
<proteinExistence type="predicted"/>
<dbReference type="SMART" id="SM00225">
    <property type="entry name" value="BTB"/>
    <property type="match status" value="1"/>
</dbReference>
<dbReference type="Pfam" id="PF00651">
    <property type="entry name" value="BTB"/>
    <property type="match status" value="1"/>
</dbReference>
<keyword evidence="4" id="KW-0524">Neurogenesis</keyword>
<evidence type="ECO:0000256" key="7">
    <source>
        <dbReference type="ARBA" id="ARBA00023242"/>
    </source>
</evidence>
<sequence length="415" mass="45923">MEDDNPLFQVRWSNHQSTLISLFDTLLDSGALSDCTLAAEGQYLKAHKVVLSACSPYLELLLSQHNEKHPIVILKDFKFQELKSLMDYMYRGETKISKNQLRSFLKAAESLQIKGLCEGSGNEDSTASSAPAKAPVATQVRKSIQQSVTRGPSTVAQGLTIERKPESPQIRSFDDGASTTIKRRRIQRRPLTSDDPDSYIYVSNSCDVPLLQAGKSIQQSVTRGPSTVAQGLTIRRKPESPQIRSCDDRTSYTRTPWRIQRRSLISDDPDSHIDVSNSCDVPLLQAGKSIQQSVTRGPSTVAQGLTIRRKPESPQIRSCDDRASYTRTPWRIQHRSLTRDDPDSHIDVSNSCDVPLLQARALKDVGVPNIPATITKDAPLDDSDHETDNSRINNHNASATEGVAGPKIEPTDELI</sequence>
<accession>A0AAV0YA92</accession>
<evidence type="ECO:0000256" key="3">
    <source>
        <dbReference type="ARBA" id="ARBA00022782"/>
    </source>
</evidence>
<dbReference type="GO" id="GO:0007464">
    <property type="term" value="P:R3/R4 cell fate commitment"/>
    <property type="evidence" value="ECO:0007669"/>
    <property type="project" value="UniProtKB-ARBA"/>
</dbReference>
<dbReference type="GO" id="GO:0007526">
    <property type="term" value="P:larval somatic muscle development"/>
    <property type="evidence" value="ECO:0007669"/>
    <property type="project" value="UniProtKB-ARBA"/>
</dbReference>
<evidence type="ECO:0000259" key="10">
    <source>
        <dbReference type="PROSITE" id="PS50097"/>
    </source>
</evidence>
<dbReference type="PROSITE" id="PS50097">
    <property type="entry name" value="BTB"/>
    <property type="match status" value="1"/>
</dbReference>
<dbReference type="GO" id="GO:0006357">
    <property type="term" value="P:regulation of transcription by RNA polymerase II"/>
    <property type="evidence" value="ECO:0007669"/>
    <property type="project" value="TreeGrafter"/>
</dbReference>
<dbReference type="GO" id="GO:0045476">
    <property type="term" value="P:nurse cell apoptotic process"/>
    <property type="evidence" value="ECO:0007669"/>
    <property type="project" value="UniProtKB-ARBA"/>
</dbReference>
<dbReference type="GO" id="GO:0005634">
    <property type="term" value="C:nucleus"/>
    <property type="evidence" value="ECO:0007669"/>
    <property type="project" value="UniProtKB-SubCell"/>
</dbReference>
<dbReference type="Proteomes" id="UP001160148">
    <property type="component" value="Unassembled WGS sequence"/>
</dbReference>
<dbReference type="GO" id="GO:0035167">
    <property type="term" value="P:larval lymph gland hemopoiesis"/>
    <property type="evidence" value="ECO:0007669"/>
    <property type="project" value="UniProtKB-ARBA"/>
</dbReference>
<keyword evidence="7" id="KW-0539">Nucleus</keyword>
<dbReference type="PANTHER" id="PTHR23110">
    <property type="entry name" value="BTB DOMAIN TRANSCRIPTION FACTOR"/>
    <property type="match status" value="1"/>
</dbReference>
<keyword evidence="5" id="KW-0805">Transcription regulation</keyword>
<feature type="region of interest" description="Disordered" evidence="9">
    <location>
        <begin position="373"/>
        <end position="415"/>
    </location>
</feature>
<evidence type="ECO:0000256" key="4">
    <source>
        <dbReference type="ARBA" id="ARBA00022902"/>
    </source>
</evidence>
<dbReference type="InterPro" id="IPR051095">
    <property type="entry name" value="Dros_DevTransReg"/>
</dbReference>
<feature type="compositionally biased region" description="Polar residues" evidence="9">
    <location>
        <begin position="390"/>
        <end position="399"/>
    </location>
</feature>
<evidence type="ECO:0000256" key="8">
    <source>
        <dbReference type="ARBA" id="ARBA00037382"/>
    </source>
</evidence>
<feature type="region of interest" description="Disordered" evidence="9">
    <location>
        <begin position="143"/>
        <end position="196"/>
    </location>
</feature>
<comment type="caution">
    <text evidence="11">The sequence shown here is derived from an EMBL/GenBank/DDBJ whole genome shotgun (WGS) entry which is preliminary data.</text>
</comment>
<keyword evidence="3" id="KW-0221">Differentiation</keyword>
<dbReference type="GO" id="GO:0008406">
    <property type="term" value="P:gonad development"/>
    <property type="evidence" value="ECO:0007669"/>
    <property type="project" value="UniProtKB-ARBA"/>
</dbReference>
<keyword evidence="6" id="KW-0804">Transcription</keyword>
<evidence type="ECO:0000256" key="6">
    <source>
        <dbReference type="ARBA" id="ARBA00023163"/>
    </source>
</evidence>
<dbReference type="InterPro" id="IPR011333">
    <property type="entry name" value="SKP1/BTB/POZ_sf"/>
</dbReference>
<dbReference type="Gene3D" id="3.30.710.10">
    <property type="entry name" value="Potassium Channel Kv1.1, Chain A"/>
    <property type="match status" value="1"/>
</dbReference>
<comment type="subcellular location">
    <subcellularLocation>
        <location evidence="1">Nucleus</location>
    </subcellularLocation>
</comment>
<protein>
    <recommendedName>
        <fullName evidence="10">BTB domain-containing protein</fullName>
    </recommendedName>
</protein>
<evidence type="ECO:0000256" key="1">
    <source>
        <dbReference type="ARBA" id="ARBA00004123"/>
    </source>
</evidence>
<organism evidence="11 12">
    <name type="scientific">Macrosiphum euphorbiae</name>
    <name type="common">potato aphid</name>
    <dbReference type="NCBI Taxonomy" id="13131"/>
    <lineage>
        <taxon>Eukaryota</taxon>
        <taxon>Metazoa</taxon>
        <taxon>Ecdysozoa</taxon>
        <taxon>Arthropoda</taxon>
        <taxon>Hexapoda</taxon>
        <taxon>Insecta</taxon>
        <taxon>Pterygota</taxon>
        <taxon>Neoptera</taxon>
        <taxon>Paraneoptera</taxon>
        <taxon>Hemiptera</taxon>
        <taxon>Sternorrhyncha</taxon>
        <taxon>Aphidomorpha</taxon>
        <taxon>Aphidoidea</taxon>
        <taxon>Aphididae</taxon>
        <taxon>Macrosiphini</taxon>
        <taxon>Macrosiphum</taxon>
    </lineage>
</organism>
<dbReference type="AlphaFoldDB" id="A0AAV0YA92"/>
<comment type="function">
    <text evidence="8">Putative transcription factor required for axon growth and guidance in the central and peripheral nervous systems. Repels CNS axons away from the midline by promoting the expression of the midline repellent sli and its receptor robo.</text>
</comment>
<dbReference type="GO" id="GO:0045467">
    <property type="term" value="P:R7 cell development"/>
    <property type="evidence" value="ECO:0007669"/>
    <property type="project" value="UniProtKB-ARBA"/>
</dbReference>
<name>A0AAV0YA92_9HEMI</name>
<evidence type="ECO:0000256" key="5">
    <source>
        <dbReference type="ARBA" id="ARBA00023015"/>
    </source>
</evidence>
<dbReference type="CDD" id="cd18315">
    <property type="entry name" value="BTB_POZ_BAB-like"/>
    <property type="match status" value="1"/>
</dbReference>
<feature type="compositionally biased region" description="Polar residues" evidence="9">
    <location>
        <begin position="143"/>
        <end position="157"/>
    </location>
</feature>
<dbReference type="InterPro" id="IPR000210">
    <property type="entry name" value="BTB/POZ_dom"/>
</dbReference>
<reference evidence="11 12" key="1">
    <citation type="submission" date="2023-01" db="EMBL/GenBank/DDBJ databases">
        <authorList>
            <person name="Whitehead M."/>
        </authorList>
    </citation>
    <scope>NUCLEOTIDE SEQUENCE [LARGE SCALE GENOMIC DNA]</scope>
</reference>
<feature type="domain" description="BTB" evidence="10">
    <location>
        <begin position="33"/>
        <end position="98"/>
    </location>
</feature>
<keyword evidence="12" id="KW-1185">Reference proteome</keyword>
<evidence type="ECO:0000256" key="9">
    <source>
        <dbReference type="SAM" id="MobiDB-lite"/>
    </source>
</evidence>
<dbReference type="PANTHER" id="PTHR23110:SF111">
    <property type="entry name" value="LONGITUDINALS LACKING PROTEIN, ISOFORMS F_I_K_T"/>
    <property type="match status" value="1"/>
</dbReference>